<dbReference type="RefSeq" id="WP_038502372.1">
    <property type="nucleotide sequence ID" value="NZ_CP007490.1"/>
</dbReference>
<protein>
    <recommendedName>
        <fullName evidence="3">Pyrimidine reductase, riboflavin biosynthesis</fullName>
    </recommendedName>
</protein>
<evidence type="ECO:0000313" key="1">
    <source>
        <dbReference type="EMBL" id="AIC47505.1"/>
    </source>
</evidence>
<proteinExistence type="predicted"/>
<dbReference type="OrthoDB" id="5243299at2"/>
<dbReference type="HOGENOM" id="CLU_1320080_0_0_11"/>
<dbReference type="EMBL" id="CP007490">
    <property type="protein sequence ID" value="AIC47505.1"/>
    <property type="molecule type" value="Genomic_DNA"/>
</dbReference>
<dbReference type="Gene3D" id="3.40.430.10">
    <property type="entry name" value="Dihydrofolate Reductase, subunit A"/>
    <property type="match status" value="1"/>
</dbReference>
<evidence type="ECO:0000313" key="2">
    <source>
        <dbReference type="Proteomes" id="UP000067708"/>
    </source>
</evidence>
<gene>
    <name evidence="1" type="ORF">Rhola_00006980</name>
</gene>
<dbReference type="AlphaFoldDB" id="A0A060JFI3"/>
<sequence>MDHLQISKGQEFNEFYARLPEWQGWLASLLIDADGNTVGRDGTSKSISNSTDLQLLLALRSKSELIVTTGRTARAENYRASRFAPIAFITRKLETLEHLPAIREPGSHKNIFLKPNSAELDFDDLGQQLNELGFSTMLFEGGTSSLGRMVTTASHSQLVLTISNFGSIGPDDLKPMLAKVLPRTDTAELQDAFVAGPNLVSRWGFKAA</sequence>
<reference evidence="1 2" key="1">
    <citation type="journal article" date="2014" name="Int. J. Syst. Evol. Microbiol.">
        <title>Rhodoluna lacicola gen. nov., sp. nov., a planktonic freshwater bacterium with stream-lined genome.</title>
        <authorList>
            <person name="Hahn M."/>
            <person name="Schmidt J."/>
            <person name="Taipale S.J."/>
            <person name="Doolittle W.F."/>
            <person name="Koll U."/>
        </authorList>
    </citation>
    <scope>NUCLEOTIDE SEQUENCE [LARGE SCALE GENOMIC DNA]</scope>
    <source>
        <strain evidence="1 2">MWH-Ta8</strain>
    </source>
</reference>
<name>A0A060JFI3_9MICO</name>
<dbReference type="Proteomes" id="UP000067708">
    <property type="component" value="Chromosome"/>
</dbReference>
<evidence type="ECO:0008006" key="3">
    <source>
        <dbReference type="Google" id="ProtNLM"/>
    </source>
</evidence>
<accession>A0A060JFI3</accession>
<dbReference type="KEGG" id="rla:Rhola_00006980"/>
<keyword evidence="2" id="KW-1185">Reference proteome</keyword>
<dbReference type="STRING" id="529884.Rhola_00006980"/>
<dbReference type="InterPro" id="IPR024072">
    <property type="entry name" value="DHFR-like_dom_sf"/>
</dbReference>
<dbReference type="SUPFAM" id="SSF53597">
    <property type="entry name" value="Dihydrofolate reductase-like"/>
    <property type="match status" value="1"/>
</dbReference>
<organism evidence="1 2">
    <name type="scientific">Rhodoluna lacicola</name>
    <dbReference type="NCBI Taxonomy" id="529884"/>
    <lineage>
        <taxon>Bacteria</taxon>
        <taxon>Bacillati</taxon>
        <taxon>Actinomycetota</taxon>
        <taxon>Actinomycetes</taxon>
        <taxon>Micrococcales</taxon>
        <taxon>Microbacteriaceae</taxon>
        <taxon>Luna cluster</taxon>
        <taxon>Luna-1 subcluster</taxon>
        <taxon>Rhodoluna</taxon>
    </lineage>
</organism>